<dbReference type="Pfam" id="PF07624">
    <property type="entry name" value="PSD2"/>
    <property type="match status" value="1"/>
</dbReference>
<protein>
    <submittedName>
        <fullName evidence="8">Planctomycete cytochrome C</fullName>
    </submittedName>
</protein>
<feature type="domain" description="Cytochrome C Planctomycete-type" evidence="6">
    <location>
        <begin position="276"/>
        <end position="328"/>
    </location>
</feature>
<evidence type="ECO:0000259" key="5">
    <source>
        <dbReference type="Pfam" id="PF07631"/>
    </source>
</evidence>
<evidence type="ECO:0000259" key="7">
    <source>
        <dbReference type="Pfam" id="PF07637"/>
    </source>
</evidence>
<dbReference type="Proteomes" id="UP000318081">
    <property type="component" value="Chromosome"/>
</dbReference>
<feature type="domain" description="DUF1595" evidence="7">
    <location>
        <begin position="458"/>
        <end position="518"/>
    </location>
</feature>
<evidence type="ECO:0000259" key="4">
    <source>
        <dbReference type="Pfam" id="PF07627"/>
    </source>
</evidence>
<evidence type="ECO:0000313" key="8">
    <source>
        <dbReference type="EMBL" id="QDV88931.1"/>
    </source>
</evidence>
<feature type="chain" id="PRO_5046483797" evidence="1">
    <location>
        <begin position="22"/>
        <end position="874"/>
    </location>
</feature>
<reference evidence="8 9" key="1">
    <citation type="submission" date="2019-02" db="EMBL/GenBank/DDBJ databases">
        <title>Deep-cultivation of Planctomycetes and their phenomic and genomic characterization uncovers novel biology.</title>
        <authorList>
            <person name="Wiegand S."/>
            <person name="Jogler M."/>
            <person name="Boedeker C."/>
            <person name="Pinto D."/>
            <person name="Vollmers J."/>
            <person name="Rivas-Marin E."/>
            <person name="Kohn T."/>
            <person name="Peeters S.H."/>
            <person name="Heuer A."/>
            <person name="Rast P."/>
            <person name="Oberbeckmann S."/>
            <person name="Bunk B."/>
            <person name="Jeske O."/>
            <person name="Meyerdierks A."/>
            <person name="Storesund J.E."/>
            <person name="Kallscheuer N."/>
            <person name="Luecker S."/>
            <person name="Lage O.M."/>
            <person name="Pohl T."/>
            <person name="Merkel B.J."/>
            <person name="Hornburger P."/>
            <person name="Mueller R.-W."/>
            <person name="Bruemmer F."/>
            <person name="Labrenz M."/>
            <person name="Spormann A.M."/>
            <person name="Op den Camp H."/>
            <person name="Overmann J."/>
            <person name="Amann R."/>
            <person name="Jetten M.S.M."/>
            <person name="Mascher T."/>
            <person name="Medema M.H."/>
            <person name="Devos D.P."/>
            <person name="Kaster A.-K."/>
            <person name="Ovreas L."/>
            <person name="Rohde M."/>
            <person name="Galperin M.Y."/>
            <person name="Jogler C."/>
        </authorList>
    </citation>
    <scope>NUCLEOTIDE SEQUENCE [LARGE SCALE GENOMIC DNA]</scope>
    <source>
        <strain evidence="8 9">TBK1r</strain>
    </source>
</reference>
<dbReference type="InterPro" id="IPR011478">
    <property type="entry name" value="DUF1585"/>
</dbReference>
<dbReference type="Pfam" id="PF07635">
    <property type="entry name" value="PSCyt1"/>
    <property type="match status" value="1"/>
</dbReference>
<feature type="domain" description="DUF1587" evidence="3">
    <location>
        <begin position="373"/>
        <end position="437"/>
    </location>
</feature>
<feature type="domain" description="DUF1585" evidence="2">
    <location>
        <begin position="797"/>
        <end position="864"/>
    </location>
</feature>
<evidence type="ECO:0000259" key="6">
    <source>
        <dbReference type="Pfam" id="PF07635"/>
    </source>
</evidence>
<feature type="domain" description="DUF1592" evidence="5">
    <location>
        <begin position="530"/>
        <end position="657"/>
    </location>
</feature>
<dbReference type="InterPro" id="IPR011429">
    <property type="entry name" value="Cyt_c_Planctomycete-type"/>
</dbReference>
<feature type="domain" description="DUF1588" evidence="4">
    <location>
        <begin position="679"/>
        <end position="774"/>
    </location>
</feature>
<evidence type="ECO:0000313" key="9">
    <source>
        <dbReference type="Proteomes" id="UP000318081"/>
    </source>
</evidence>
<dbReference type="Pfam" id="PF07627">
    <property type="entry name" value="PSCyt3"/>
    <property type="match status" value="1"/>
</dbReference>
<sequence length="874" mass="96132">MQFRTLLTLASLAFIAPVARAVDRVERGLLVRYDFSENDGQTIVDRSGVGKPLNLEIDRSSRVQRSDGSLVVESSSSIASTQPATKIIDAVKKSNAISVEVWLKPANRSQSGPARIVSISADTSQRNLTLGQDKDFYDIRLRATGSDNNGLPSTSSPKRSLHTKLTHVVFTREAGGKTTIYLDGKRVAGKTVKGNFRNWDHRQRLYLANEATKDRPWLGELHLVAVYDRALSDKDVRQNFAAGSRAGRAASSAGYVAKADTLLFDRHVAPLFAKHCLECHDAAIKKGELDLSHKASAVAGGESGKVVVPGKASQSLLWELVSSDEMPKDRPPLSPEEKDSLRNWIDSGAAWPVEAIDPAVYLNEGHAGEVWLQRLTVSEYIATVRSAVGVDIANEARQILPPDLRADGFNNTAYNLNIDLKHVEAYNKLAEIIVSRMDILEFAGRFSKSRKLSTDDTMRDHVAAMGKWLLRGPLDSNEINKYSGIATTVASAGGDFKEAIGYIVQAMLQSPRFVYRIEYQHGDGSSRLVDDYELASRMSYILWGAPPDEDLLRAAEKGELTDRTVVEAHVKRMLKDPRTIVRSEEFVSQWLNLGRLANLRPNAKRFPNWNAQLAADMQQETLAYFKEVVWTQNRPLSDLLNTQVTFATPALARHYGLQPTDKSTDSKPARYDLTKVPSRGGLLTQASVLTIGGDEASMVARGLFVLNDLLRGTINAPPPCVNTVPPPTKTGLTQRGIAETRIADNKCGVCHTRFEPLAFGLEKFDGIGAYHDKDEHGNTLRDDGEVLFPGTAKPVAYQTSKELMDLLATSERVQQSLTWKMTQFALGRPLVAEDAATVDKIHKTAQQAGGTYSDLITAIVMSDLVQRARTEATE</sequence>
<accession>A0ABX5Y4I8</accession>
<dbReference type="InterPro" id="IPR013036">
    <property type="entry name" value="DUF1587"/>
</dbReference>
<evidence type="ECO:0000256" key="1">
    <source>
        <dbReference type="SAM" id="SignalP"/>
    </source>
</evidence>
<gene>
    <name evidence="8" type="ORF">TBK1r_79660</name>
</gene>
<dbReference type="SUPFAM" id="SSF49899">
    <property type="entry name" value="Concanavalin A-like lectins/glucanases"/>
    <property type="match status" value="1"/>
</dbReference>
<dbReference type="PANTHER" id="PTHR35889">
    <property type="entry name" value="CYCLOINULO-OLIGOSACCHARIDE FRUCTANOTRANSFERASE-RELATED"/>
    <property type="match status" value="1"/>
</dbReference>
<keyword evidence="9" id="KW-1185">Reference proteome</keyword>
<evidence type="ECO:0000259" key="2">
    <source>
        <dbReference type="Pfam" id="PF07624"/>
    </source>
</evidence>
<dbReference type="InterPro" id="IPR013042">
    <property type="entry name" value="DUF1592"/>
</dbReference>
<dbReference type="RefSeq" id="WP_419580793.1">
    <property type="nucleotide sequence ID" value="NZ_CP036432.1"/>
</dbReference>
<proteinExistence type="predicted"/>
<name>A0ABX5Y4I8_9BACT</name>
<dbReference type="Pfam" id="PF07631">
    <property type="entry name" value="PSD4"/>
    <property type="match status" value="1"/>
</dbReference>
<organism evidence="8 9">
    <name type="scientific">Stieleria magnilauensis</name>
    <dbReference type="NCBI Taxonomy" id="2527963"/>
    <lineage>
        <taxon>Bacteria</taxon>
        <taxon>Pseudomonadati</taxon>
        <taxon>Planctomycetota</taxon>
        <taxon>Planctomycetia</taxon>
        <taxon>Pirellulales</taxon>
        <taxon>Pirellulaceae</taxon>
        <taxon>Stieleria</taxon>
    </lineage>
</organism>
<dbReference type="EMBL" id="CP036432">
    <property type="protein sequence ID" value="QDV88931.1"/>
    <property type="molecule type" value="Genomic_DNA"/>
</dbReference>
<dbReference type="Pfam" id="PF07637">
    <property type="entry name" value="PSD5"/>
    <property type="match status" value="1"/>
</dbReference>
<feature type="signal peptide" evidence="1">
    <location>
        <begin position="1"/>
        <end position="21"/>
    </location>
</feature>
<dbReference type="Pfam" id="PF07626">
    <property type="entry name" value="PSD3"/>
    <property type="match status" value="1"/>
</dbReference>
<dbReference type="InterPro" id="IPR013320">
    <property type="entry name" value="ConA-like_dom_sf"/>
</dbReference>
<evidence type="ECO:0000259" key="3">
    <source>
        <dbReference type="Pfam" id="PF07626"/>
    </source>
</evidence>
<keyword evidence="1" id="KW-0732">Signal</keyword>
<dbReference type="PANTHER" id="PTHR35889:SF3">
    <property type="entry name" value="F-BOX DOMAIN-CONTAINING PROTEIN"/>
    <property type="match status" value="1"/>
</dbReference>
<dbReference type="Pfam" id="PF13385">
    <property type="entry name" value="Laminin_G_3"/>
    <property type="match status" value="1"/>
</dbReference>
<dbReference type="Gene3D" id="2.60.120.200">
    <property type="match status" value="1"/>
</dbReference>
<dbReference type="InterPro" id="IPR013039">
    <property type="entry name" value="DUF1588"/>
</dbReference>
<dbReference type="InterPro" id="IPR013043">
    <property type="entry name" value="DUF1595"/>
</dbReference>